<dbReference type="Proteomes" id="UP000094455">
    <property type="component" value="Unassembled WGS sequence"/>
</dbReference>
<dbReference type="GeneID" id="30176805"/>
<feature type="compositionally biased region" description="Basic residues" evidence="1">
    <location>
        <begin position="103"/>
        <end position="128"/>
    </location>
</feature>
<name>A0A1E3NLF4_9ASCO</name>
<evidence type="ECO:0000313" key="2">
    <source>
        <dbReference type="EMBL" id="ODQ46906.1"/>
    </source>
</evidence>
<evidence type="ECO:0000313" key="3">
    <source>
        <dbReference type="Proteomes" id="UP000094455"/>
    </source>
</evidence>
<gene>
    <name evidence="2" type="ORF">PICMEDRAFT_138675</name>
</gene>
<proteinExistence type="predicted"/>
<dbReference type="AlphaFoldDB" id="A0A1E3NLF4"/>
<dbReference type="RefSeq" id="XP_019018019.1">
    <property type="nucleotide sequence ID" value="XM_019160118.1"/>
</dbReference>
<sequence>MVGIETRHWWRQENKQTERVCVNRQKMVNGCLVENLAWNRHRTRSIRFDQTVGQSNRETVGLFSLSIRSKRKTAAGVCKGRKKKLVCEPRKANKQYGGAWGREKHKQSKKRLSGRRGQAGKRKDKTQRHTGAGGRNRAEQSTHANNGDQARQTNSASAKQVQNK</sequence>
<organism evidence="2 3">
    <name type="scientific">Pichia membranifaciens NRRL Y-2026</name>
    <dbReference type="NCBI Taxonomy" id="763406"/>
    <lineage>
        <taxon>Eukaryota</taxon>
        <taxon>Fungi</taxon>
        <taxon>Dikarya</taxon>
        <taxon>Ascomycota</taxon>
        <taxon>Saccharomycotina</taxon>
        <taxon>Pichiomycetes</taxon>
        <taxon>Pichiales</taxon>
        <taxon>Pichiaceae</taxon>
        <taxon>Pichia</taxon>
    </lineage>
</organism>
<protein>
    <submittedName>
        <fullName evidence="2">Uncharacterized protein</fullName>
    </submittedName>
</protein>
<dbReference type="EMBL" id="KV454003">
    <property type="protein sequence ID" value="ODQ46906.1"/>
    <property type="molecule type" value="Genomic_DNA"/>
</dbReference>
<feature type="compositionally biased region" description="Polar residues" evidence="1">
    <location>
        <begin position="139"/>
        <end position="164"/>
    </location>
</feature>
<evidence type="ECO:0000256" key="1">
    <source>
        <dbReference type="SAM" id="MobiDB-lite"/>
    </source>
</evidence>
<feature type="region of interest" description="Disordered" evidence="1">
    <location>
        <begin position="71"/>
        <end position="164"/>
    </location>
</feature>
<accession>A0A1E3NLF4</accession>
<keyword evidence="3" id="KW-1185">Reference proteome</keyword>
<reference evidence="2 3" key="1">
    <citation type="journal article" date="2016" name="Proc. Natl. Acad. Sci. U.S.A.">
        <title>Comparative genomics of biotechnologically important yeasts.</title>
        <authorList>
            <person name="Riley R."/>
            <person name="Haridas S."/>
            <person name="Wolfe K.H."/>
            <person name="Lopes M.R."/>
            <person name="Hittinger C.T."/>
            <person name="Goeker M."/>
            <person name="Salamov A.A."/>
            <person name="Wisecaver J.H."/>
            <person name="Long T.M."/>
            <person name="Calvey C.H."/>
            <person name="Aerts A.L."/>
            <person name="Barry K.W."/>
            <person name="Choi C."/>
            <person name="Clum A."/>
            <person name="Coughlan A.Y."/>
            <person name="Deshpande S."/>
            <person name="Douglass A.P."/>
            <person name="Hanson S.J."/>
            <person name="Klenk H.-P."/>
            <person name="LaButti K.M."/>
            <person name="Lapidus A."/>
            <person name="Lindquist E.A."/>
            <person name="Lipzen A.M."/>
            <person name="Meier-Kolthoff J.P."/>
            <person name="Ohm R.A."/>
            <person name="Otillar R.P."/>
            <person name="Pangilinan J.L."/>
            <person name="Peng Y."/>
            <person name="Rokas A."/>
            <person name="Rosa C.A."/>
            <person name="Scheuner C."/>
            <person name="Sibirny A.A."/>
            <person name="Slot J.C."/>
            <person name="Stielow J.B."/>
            <person name="Sun H."/>
            <person name="Kurtzman C.P."/>
            <person name="Blackwell M."/>
            <person name="Grigoriev I.V."/>
            <person name="Jeffries T.W."/>
        </authorList>
    </citation>
    <scope>NUCLEOTIDE SEQUENCE [LARGE SCALE GENOMIC DNA]</scope>
    <source>
        <strain evidence="2 3">NRRL Y-2026</strain>
    </source>
</reference>
<feature type="compositionally biased region" description="Basic residues" evidence="1">
    <location>
        <begin position="71"/>
        <end position="84"/>
    </location>
</feature>